<evidence type="ECO:0000259" key="3">
    <source>
        <dbReference type="PROSITE" id="PS50112"/>
    </source>
</evidence>
<feature type="domain" description="PAS" evidence="3">
    <location>
        <begin position="329"/>
        <end position="399"/>
    </location>
</feature>
<dbReference type="SUPFAM" id="SSF55781">
    <property type="entry name" value="GAF domain-like"/>
    <property type="match status" value="2"/>
</dbReference>
<name>A0A3N1G8N1_9ACTN</name>
<dbReference type="Pfam" id="PF08447">
    <property type="entry name" value="PAS_3"/>
    <property type="match status" value="1"/>
</dbReference>
<dbReference type="InterPro" id="IPR001932">
    <property type="entry name" value="PPM-type_phosphatase-like_dom"/>
</dbReference>
<proteinExistence type="predicted"/>
<evidence type="ECO:0000256" key="2">
    <source>
        <dbReference type="SAM" id="MobiDB-lite"/>
    </source>
</evidence>
<dbReference type="Gene3D" id="3.30.450.40">
    <property type="match status" value="2"/>
</dbReference>
<evidence type="ECO:0000259" key="4">
    <source>
        <dbReference type="PROSITE" id="PS50113"/>
    </source>
</evidence>
<feature type="region of interest" description="Disordered" evidence="2">
    <location>
        <begin position="500"/>
        <end position="521"/>
    </location>
</feature>
<dbReference type="Pfam" id="PF08448">
    <property type="entry name" value="PAS_4"/>
    <property type="match status" value="1"/>
</dbReference>
<dbReference type="Gene3D" id="2.10.70.100">
    <property type="match status" value="1"/>
</dbReference>
<sequence>MTGAGDDGASAHDASGPADDAARAAAALRSDRGRTAAARRLTAATADAVATAATRRRLDVLARWAAQLVGSASARVVLLDDLQTRVGAAGPQPEDLPAYGDRTADGPLDLAEWLCARTAASGRTLVVHDTGTDARVRHLWPVTDGGVGAYLGAPLLDAEGRAVGAVCAFDAAARTWTTADVDLLQQVADSTAAELELAALAAEHRQSRLLLDLTVAAAELGTFDLDLVSGELEMNERLLELSGLDPRTFGGRPEDVYAHIHPEDREATVAAVTEATTHGGDYRAEYRIVLPDGTVRWVAARGATLPGPQGSAPVRLLGAALDITGVRAAATRTEQILDAMAVGYLAMDGGWVVTFANAQAVRALGRPREELVGGVIWDLFPATAGTEFEAGYRRAAKTGRPVTFDAYYPAPLDAWYEVRATPEGDGVALYFLDITARKRAQQAAEGAAARLALLAAVTRELTSSPEDPEAAVGALARLVVPELADWCLVSLLDDDAPAVGPARRARGRRATEPSAGRREHRGLRDVGSWHHDEELRGTVRDYAAHRLDELDGSAPVWRALREDRHVVVDDATATLTAAMPGDGPGKDLLRRLAPSSGAVFLLRGRGRVVGLLSLFQGPDRAPLTADELATAADVADRAGTALDSARLYRQQRDLAAGLQQSLLTDPPQPDGAQVVVRYVPAAEAAQVGGDWYDAFTQPGGAAVVVIGDVIGHDTRAAAAMSQVRGALRTLGATSDDTPARLLTRTDEAMAALGITTTATALVVRLERVPGGRGDGVTRVRWSNAGHPPAVVVRPDGAVMHLAAPRSDLLLGVLPSTDRSDHEVVLEPGSTLLLFTDGLVERRDRSLRHGLDRLDEVVAGLATEEADLDGLVDGLLARMLPPQPEDDVAVLAVRLDAGTTHRP</sequence>
<dbReference type="InterPro" id="IPR052016">
    <property type="entry name" value="Bact_Sigma-Reg"/>
</dbReference>
<dbReference type="RefSeq" id="WP_123381445.1">
    <property type="nucleotide sequence ID" value="NZ_RJKN01000013.1"/>
</dbReference>
<keyword evidence="1" id="KW-0378">Hydrolase</keyword>
<dbReference type="Proteomes" id="UP000276232">
    <property type="component" value="Unassembled WGS sequence"/>
</dbReference>
<dbReference type="InterPro" id="IPR003018">
    <property type="entry name" value="GAF"/>
</dbReference>
<dbReference type="InterPro" id="IPR029016">
    <property type="entry name" value="GAF-like_dom_sf"/>
</dbReference>
<dbReference type="InterPro" id="IPR013655">
    <property type="entry name" value="PAS_fold_3"/>
</dbReference>
<dbReference type="InterPro" id="IPR035965">
    <property type="entry name" value="PAS-like_dom_sf"/>
</dbReference>
<feature type="domain" description="PAC" evidence="4">
    <location>
        <begin position="282"/>
        <end position="335"/>
    </location>
</feature>
<evidence type="ECO:0000313" key="5">
    <source>
        <dbReference type="EMBL" id="ROP26538.1"/>
    </source>
</evidence>
<dbReference type="InterPro" id="IPR000014">
    <property type="entry name" value="PAS"/>
</dbReference>
<dbReference type="SMART" id="SM00065">
    <property type="entry name" value="GAF"/>
    <property type="match status" value="2"/>
</dbReference>
<dbReference type="CDD" id="cd00130">
    <property type="entry name" value="PAS"/>
    <property type="match status" value="2"/>
</dbReference>
<dbReference type="AlphaFoldDB" id="A0A3N1G8N1"/>
<feature type="domain" description="PAS" evidence="3">
    <location>
        <begin position="207"/>
        <end position="279"/>
    </location>
</feature>
<dbReference type="InterPro" id="IPR036457">
    <property type="entry name" value="PPM-type-like_dom_sf"/>
</dbReference>
<organism evidence="5 6">
    <name type="scientific">Pseudokineococcus lusitanus</name>
    <dbReference type="NCBI Taxonomy" id="763993"/>
    <lineage>
        <taxon>Bacteria</taxon>
        <taxon>Bacillati</taxon>
        <taxon>Actinomycetota</taxon>
        <taxon>Actinomycetes</taxon>
        <taxon>Kineosporiales</taxon>
        <taxon>Kineosporiaceae</taxon>
        <taxon>Pseudokineococcus</taxon>
    </lineage>
</organism>
<dbReference type="SUPFAM" id="SSF55785">
    <property type="entry name" value="PYP-like sensor domain (PAS domain)"/>
    <property type="match status" value="2"/>
</dbReference>
<dbReference type="GO" id="GO:0016791">
    <property type="term" value="F:phosphatase activity"/>
    <property type="evidence" value="ECO:0007669"/>
    <property type="project" value="TreeGrafter"/>
</dbReference>
<dbReference type="PANTHER" id="PTHR43156:SF2">
    <property type="entry name" value="STAGE II SPORULATION PROTEIN E"/>
    <property type="match status" value="1"/>
</dbReference>
<dbReference type="InterPro" id="IPR000700">
    <property type="entry name" value="PAS-assoc_C"/>
</dbReference>
<feature type="region of interest" description="Disordered" evidence="2">
    <location>
        <begin position="1"/>
        <end position="27"/>
    </location>
</feature>
<dbReference type="InterPro" id="IPR013656">
    <property type="entry name" value="PAS_4"/>
</dbReference>
<keyword evidence="6" id="KW-1185">Reference proteome</keyword>
<dbReference type="EMBL" id="RJKN01000013">
    <property type="protein sequence ID" value="ROP26538.1"/>
    <property type="molecule type" value="Genomic_DNA"/>
</dbReference>
<dbReference type="PROSITE" id="PS50112">
    <property type="entry name" value="PAS"/>
    <property type="match status" value="2"/>
</dbReference>
<dbReference type="PROSITE" id="PS50113">
    <property type="entry name" value="PAC"/>
    <property type="match status" value="1"/>
</dbReference>
<dbReference type="SMART" id="SM00091">
    <property type="entry name" value="PAS"/>
    <property type="match status" value="2"/>
</dbReference>
<dbReference type="InParanoid" id="A0A3N1G8N1"/>
<evidence type="ECO:0000313" key="6">
    <source>
        <dbReference type="Proteomes" id="UP000276232"/>
    </source>
</evidence>
<dbReference type="Gene3D" id="3.60.40.10">
    <property type="entry name" value="PPM-type phosphatase domain"/>
    <property type="match status" value="1"/>
</dbReference>
<reference evidence="5 6" key="1">
    <citation type="journal article" date="2015" name="Stand. Genomic Sci.">
        <title>Genomic Encyclopedia of Bacterial and Archaeal Type Strains, Phase III: the genomes of soil and plant-associated and newly described type strains.</title>
        <authorList>
            <person name="Whitman W.B."/>
            <person name="Woyke T."/>
            <person name="Klenk H.P."/>
            <person name="Zhou Y."/>
            <person name="Lilburn T.G."/>
            <person name="Beck B.J."/>
            <person name="De Vos P."/>
            <person name="Vandamme P."/>
            <person name="Eisen J.A."/>
            <person name="Garrity G."/>
            <person name="Hugenholtz P."/>
            <person name="Kyrpides N.C."/>
        </authorList>
    </citation>
    <scope>NUCLEOTIDE SEQUENCE [LARGE SCALE GENOMIC DNA]</scope>
    <source>
        <strain evidence="5 6">CECT 7306</strain>
    </source>
</reference>
<dbReference type="SMART" id="SM00331">
    <property type="entry name" value="PP2C_SIG"/>
    <property type="match status" value="1"/>
</dbReference>
<accession>A0A3N1G8N1</accession>
<gene>
    <name evidence="5" type="ORF">EDC03_3388</name>
</gene>
<evidence type="ECO:0000256" key="1">
    <source>
        <dbReference type="ARBA" id="ARBA00022801"/>
    </source>
</evidence>
<dbReference type="Gene3D" id="3.30.450.20">
    <property type="entry name" value="PAS domain"/>
    <property type="match status" value="2"/>
</dbReference>
<comment type="caution">
    <text evidence="5">The sequence shown here is derived from an EMBL/GenBank/DDBJ whole genome shotgun (WGS) entry which is preliminary data.</text>
</comment>
<dbReference type="Pfam" id="PF07228">
    <property type="entry name" value="SpoIIE"/>
    <property type="match status" value="1"/>
</dbReference>
<dbReference type="SUPFAM" id="SSF81606">
    <property type="entry name" value="PP2C-like"/>
    <property type="match status" value="1"/>
</dbReference>
<feature type="compositionally biased region" description="Basic and acidic residues" evidence="2">
    <location>
        <begin position="509"/>
        <end position="521"/>
    </location>
</feature>
<dbReference type="Pfam" id="PF01590">
    <property type="entry name" value="GAF"/>
    <property type="match status" value="2"/>
</dbReference>
<dbReference type="OrthoDB" id="118142at2"/>
<dbReference type="PANTHER" id="PTHR43156">
    <property type="entry name" value="STAGE II SPORULATION PROTEIN E-RELATED"/>
    <property type="match status" value="1"/>
</dbReference>
<protein>
    <submittedName>
        <fullName evidence="5">GAF domain-containing protein</fullName>
    </submittedName>
</protein>